<proteinExistence type="predicted"/>
<accession>A0A398CTA7</accession>
<evidence type="ECO:0000313" key="2">
    <source>
        <dbReference type="Proteomes" id="UP000266340"/>
    </source>
</evidence>
<reference evidence="1 2" key="1">
    <citation type="submission" date="2018-09" db="EMBL/GenBank/DDBJ databases">
        <title>Cohnella cavernae sp. nov., isolated from a karst cave.</title>
        <authorList>
            <person name="Zhu H."/>
        </authorList>
    </citation>
    <scope>NUCLEOTIDE SEQUENCE [LARGE SCALE GENOMIC DNA]</scope>
    <source>
        <strain evidence="1 2">K2E09-144</strain>
    </source>
</reference>
<dbReference type="AlphaFoldDB" id="A0A398CTA7"/>
<dbReference type="OrthoDB" id="9803036at2"/>
<organism evidence="1 2">
    <name type="scientific">Cohnella faecalis</name>
    <dbReference type="NCBI Taxonomy" id="2315694"/>
    <lineage>
        <taxon>Bacteria</taxon>
        <taxon>Bacillati</taxon>
        <taxon>Bacillota</taxon>
        <taxon>Bacilli</taxon>
        <taxon>Bacillales</taxon>
        <taxon>Paenibacillaceae</taxon>
        <taxon>Cohnella</taxon>
    </lineage>
</organism>
<keyword evidence="2" id="KW-1185">Reference proteome</keyword>
<dbReference type="EMBL" id="QXJM01000007">
    <property type="protein sequence ID" value="RIE05390.1"/>
    <property type="molecule type" value="Genomic_DNA"/>
</dbReference>
<sequence>MLDNAKRKAALLLHRFLQYWTTRAVKEQPRIDPTVYVMPNAYVSAEVAVGRYSYIRGGAQLESGSVGAFCSIAPDVLIAETSTRWTRCPLIRSGIRRAA</sequence>
<dbReference type="Gene3D" id="2.160.10.10">
    <property type="entry name" value="Hexapeptide repeat proteins"/>
    <property type="match status" value="1"/>
</dbReference>
<dbReference type="SUPFAM" id="SSF51161">
    <property type="entry name" value="Trimeric LpxA-like enzymes"/>
    <property type="match status" value="1"/>
</dbReference>
<comment type="caution">
    <text evidence="1">The sequence shown here is derived from an EMBL/GenBank/DDBJ whole genome shotgun (WGS) entry which is preliminary data.</text>
</comment>
<evidence type="ECO:0000313" key="1">
    <source>
        <dbReference type="EMBL" id="RIE05390.1"/>
    </source>
</evidence>
<dbReference type="InterPro" id="IPR011004">
    <property type="entry name" value="Trimer_LpxA-like_sf"/>
</dbReference>
<name>A0A398CTA7_9BACL</name>
<dbReference type="Proteomes" id="UP000266340">
    <property type="component" value="Unassembled WGS sequence"/>
</dbReference>
<protein>
    <submittedName>
        <fullName evidence="1">Uncharacterized protein</fullName>
    </submittedName>
</protein>
<gene>
    <name evidence="1" type="ORF">D3H35_00980</name>
</gene>
<dbReference type="RefSeq" id="WP_119147390.1">
    <property type="nucleotide sequence ID" value="NZ_QXJM01000007.1"/>
</dbReference>